<proteinExistence type="predicted"/>
<name>U6L4F4_EIMTE</name>
<keyword evidence="2" id="KW-1185">Reference proteome</keyword>
<gene>
    <name evidence="1" type="ORF">ETH_00025740</name>
</gene>
<reference evidence="1" key="1">
    <citation type="submission" date="2013-10" db="EMBL/GenBank/DDBJ databases">
        <title>Genomic analysis of the causative agents of coccidiosis in chickens.</title>
        <authorList>
            <person name="Reid A.J."/>
            <person name="Blake D."/>
            <person name="Billington K."/>
            <person name="Browne H."/>
            <person name="Dunn M."/>
            <person name="Hung S."/>
            <person name="Kawahara F."/>
            <person name="Miranda-Saavedra D."/>
            <person name="Mourier T."/>
            <person name="Nagra H."/>
            <person name="Otto T.D."/>
            <person name="Rawlings N."/>
            <person name="Sanchez A."/>
            <person name="Sanders M."/>
            <person name="Subramaniam C."/>
            <person name="Tay Y."/>
            <person name="Dear P."/>
            <person name="Doerig C."/>
            <person name="Gruber A."/>
            <person name="Parkinson J."/>
            <person name="Shirley M."/>
            <person name="Wan K.L."/>
            <person name="Berriman M."/>
            <person name="Tomley F."/>
            <person name="Pain A."/>
        </authorList>
    </citation>
    <scope>NUCLEOTIDE SEQUENCE [LARGE SCALE GENOMIC DNA]</scope>
    <source>
        <strain evidence="1">Houghton</strain>
    </source>
</reference>
<accession>U6L4F4</accession>
<dbReference type="Proteomes" id="UP000030747">
    <property type="component" value="Unassembled WGS sequence"/>
</dbReference>
<dbReference type="GeneID" id="25254258"/>
<dbReference type="AlphaFoldDB" id="U6L4F4"/>
<evidence type="ECO:0000313" key="1">
    <source>
        <dbReference type="EMBL" id="CDJ43464.1"/>
    </source>
</evidence>
<sequence length="129" mass="14460">MPMRYTLNLQFPLGHHARLCSRQQKDEESSLIASCKMEFDSITLPQQPVCLTSILKKQIALVEAFGIRDDYVFDLPMALDLALSWVSQSSVRNCITHVSRSNRTGLTKSCISGATSSQAYLTDFLTEEL</sequence>
<evidence type="ECO:0000313" key="2">
    <source>
        <dbReference type="Proteomes" id="UP000030747"/>
    </source>
</evidence>
<dbReference type="OrthoDB" id="10478411at2759"/>
<organism evidence="1 2">
    <name type="scientific">Eimeria tenella</name>
    <name type="common">Coccidian parasite</name>
    <dbReference type="NCBI Taxonomy" id="5802"/>
    <lineage>
        <taxon>Eukaryota</taxon>
        <taxon>Sar</taxon>
        <taxon>Alveolata</taxon>
        <taxon>Apicomplexa</taxon>
        <taxon>Conoidasida</taxon>
        <taxon>Coccidia</taxon>
        <taxon>Eucoccidiorida</taxon>
        <taxon>Eimeriorina</taxon>
        <taxon>Eimeriidae</taxon>
        <taxon>Eimeria</taxon>
    </lineage>
</organism>
<dbReference type="EMBL" id="HG675767">
    <property type="protein sequence ID" value="CDJ43464.1"/>
    <property type="molecule type" value="Genomic_DNA"/>
</dbReference>
<reference evidence="1" key="2">
    <citation type="submission" date="2013-10" db="EMBL/GenBank/DDBJ databases">
        <authorList>
            <person name="Aslett M."/>
        </authorList>
    </citation>
    <scope>NUCLEOTIDE SEQUENCE [LARGE SCALE GENOMIC DNA]</scope>
    <source>
        <strain evidence="1">Houghton</strain>
    </source>
</reference>
<protein>
    <submittedName>
        <fullName evidence="1">Uncharacterized protein</fullName>
    </submittedName>
</protein>
<dbReference type="VEuPathDB" id="ToxoDB:ETH_00025740"/>
<dbReference type="RefSeq" id="XP_013234214.1">
    <property type="nucleotide sequence ID" value="XM_013378760.1"/>
</dbReference>
<dbReference type="VEuPathDB" id="ToxoDB:ETH2_0707500"/>